<keyword evidence="1" id="KW-0175">Coiled coil</keyword>
<evidence type="ECO:0000313" key="4">
    <source>
        <dbReference type="Proteomes" id="UP000029120"/>
    </source>
</evidence>
<accession>A0A087GYX4</accession>
<dbReference type="PROSITE" id="PS50144">
    <property type="entry name" value="MATH"/>
    <property type="match status" value="1"/>
</dbReference>
<evidence type="ECO:0000256" key="1">
    <source>
        <dbReference type="ARBA" id="ARBA00023054"/>
    </source>
</evidence>
<dbReference type="InterPro" id="IPR008974">
    <property type="entry name" value="TRAF-like"/>
</dbReference>
<dbReference type="OrthoDB" id="974022at2759"/>
<dbReference type="Proteomes" id="UP000029120">
    <property type="component" value="Chromosome 5"/>
</dbReference>
<dbReference type="SUPFAM" id="SSF49599">
    <property type="entry name" value="TRAF domain-like"/>
    <property type="match status" value="1"/>
</dbReference>
<dbReference type="CDD" id="cd00121">
    <property type="entry name" value="MATH"/>
    <property type="match status" value="1"/>
</dbReference>
<dbReference type="SMART" id="SM00061">
    <property type="entry name" value="MATH"/>
    <property type="match status" value="1"/>
</dbReference>
<reference evidence="4" key="1">
    <citation type="journal article" date="2015" name="Nat. Plants">
        <title>Genome expansion of Arabis alpina linked with retrotransposition and reduced symmetric DNA methylation.</title>
        <authorList>
            <person name="Willing E.M."/>
            <person name="Rawat V."/>
            <person name="Mandakova T."/>
            <person name="Maumus F."/>
            <person name="James G.V."/>
            <person name="Nordstroem K.J."/>
            <person name="Becker C."/>
            <person name="Warthmann N."/>
            <person name="Chica C."/>
            <person name="Szarzynska B."/>
            <person name="Zytnicki M."/>
            <person name="Albani M.C."/>
            <person name="Kiefer C."/>
            <person name="Bergonzi S."/>
            <person name="Castaings L."/>
            <person name="Mateos J.L."/>
            <person name="Berns M.C."/>
            <person name="Bujdoso N."/>
            <person name="Piofczyk T."/>
            <person name="de Lorenzo L."/>
            <person name="Barrero-Sicilia C."/>
            <person name="Mateos I."/>
            <person name="Piednoel M."/>
            <person name="Hagmann J."/>
            <person name="Chen-Min-Tao R."/>
            <person name="Iglesias-Fernandez R."/>
            <person name="Schuster S.C."/>
            <person name="Alonso-Blanco C."/>
            <person name="Roudier F."/>
            <person name="Carbonero P."/>
            <person name="Paz-Ares J."/>
            <person name="Davis S.J."/>
            <person name="Pecinka A."/>
            <person name="Quesneville H."/>
            <person name="Colot V."/>
            <person name="Lysak M.A."/>
            <person name="Weigel D."/>
            <person name="Coupland G."/>
            <person name="Schneeberger K."/>
        </authorList>
    </citation>
    <scope>NUCLEOTIDE SEQUENCE [LARGE SCALE GENOMIC DNA]</scope>
    <source>
        <strain evidence="4">cv. Pajares</strain>
    </source>
</reference>
<dbReference type="PANTHER" id="PTHR46236">
    <property type="entry name" value="TRAF-LIKE SUPERFAMILY PROTEIN"/>
    <property type="match status" value="1"/>
</dbReference>
<sequence>MPYFLFRRLLFLGTRGFNSKANLTAKESKKIIWAIKDFSSLQSKSICSDEFVVGGCKWHLKAYPKGLSAKSHLALFLEVSNYETLPYGWKIHARHLLTVLNQNSNKNVTHKVLQHWYDKKSPDWGTSYMLPLDQLEAKDSGFIVNGELKIVTDIDVFKVIGKLDVKDETSTSIVTEFMNVNGFELLPSQAKFMSRVLTRHPKIASEFRPMNPTLRTSYMSFLLGIIETMCHSPQNLSKDDTASAYAAVKCLTEAGFKLDWLEDKLDEVYEIKEKKEFGGETHLKGMEDKLKMNNLDVDAITINWSSPSGRGQTQLTALIEALVKKELRWFRIEIILSYFMMLFSKLFL</sequence>
<dbReference type="Gramene" id="KFK35076">
    <property type="protein sequence ID" value="KFK35076"/>
    <property type="gene ID" value="AALP_AA5G232100"/>
</dbReference>
<name>A0A087GYX4_ARAAL</name>
<dbReference type="AlphaFoldDB" id="A0A087GYX4"/>
<dbReference type="EMBL" id="CM002873">
    <property type="protein sequence ID" value="KFK35076.1"/>
    <property type="molecule type" value="Genomic_DNA"/>
</dbReference>
<proteinExistence type="predicted"/>
<organism evidence="3 4">
    <name type="scientific">Arabis alpina</name>
    <name type="common">Alpine rock-cress</name>
    <dbReference type="NCBI Taxonomy" id="50452"/>
    <lineage>
        <taxon>Eukaryota</taxon>
        <taxon>Viridiplantae</taxon>
        <taxon>Streptophyta</taxon>
        <taxon>Embryophyta</taxon>
        <taxon>Tracheophyta</taxon>
        <taxon>Spermatophyta</taxon>
        <taxon>Magnoliopsida</taxon>
        <taxon>eudicotyledons</taxon>
        <taxon>Gunneridae</taxon>
        <taxon>Pentapetalae</taxon>
        <taxon>rosids</taxon>
        <taxon>malvids</taxon>
        <taxon>Brassicales</taxon>
        <taxon>Brassicaceae</taxon>
        <taxon>Arabideae</taxon>
        <taxon>Arabis</taxon>
    </lineage>
</organism>
<keyword evidence="4" id="KW-1185">Reference proteome</keyword>
<dbReference type="InterPro" id="IPR050804">
    <property type="entry name" value="MCC"/>
</dbReference>
<gene>
    <name evidence="3" type="ordered locus">AALP_Aa5g232100</name>
</gene>
<protein>
    <recommendedName>
        <fullName evidence="2">MATH domain-containing protein</fullName>
    </recommendedName>
</protein>
<evidence type="ECO:0000259" key="2">
    <source>
        <dbReference type="PROSITE" id="PS50144"/>
    </source>
</evidence>
<dbReference type="Gene3D" id="2.60.210.10">
    <property type="entry name" value="Apoptosis, Tumor Necrosis Factor Receptor Associated Protein 2, Chain A"/>
    <property type="match status" value="1"/>
</dbReference>
<evidence type="ECO:0000313" key="3">
    <source>
        <dbReference type="EMBL" id="KFK35076.1"/>
    </source>
</evidence>
<dbReference type="PANTHER" id="PTHR46236:SF7">
    <property type="entry name" value="PROTEIN RESTRICTED TEV MOVEMENT 3"/>
    <property type="match status" value="1"/>
</dbReference>
<feature type="domain" description="MATH" evidence="2">
    <location>
        <begin position="28"/>
        <end position="154"/>
    </location>
</feature>
<dbReference type="eggNOG" id="KOG1987">
    <property type="taxonomic scope" value="Eukaryota"/>
</dbReference>
<dbReference type="InterPro" id="IPR002083">
    <property type="entry name" value="MATH/TRAF_dom"/>
</dbReference>
<dbReference type="Pfam" id="PF22486">
    <property type="entry name" value="MATH_2"/>
    <property type="match status" value="1"/>
</dbReference>